<comment type="similarity">
    <text evidence="1">Belongs to the zinc-containing alcohol dehydrogenase family.</text>
</comment>
<proteinExistence type="inferred from homology"/>
<dbReference type="InterPro" id="IPR011032">
    <property type="entry name" value="GroES-like_sf"/>
</dbReference>
<dbReference type="OrthoDB" id="3233595at2759"/>
<dbReference type="InterPro" id="IPR020843">
    <property type="entry name" value="ER"/>
</dbReference>
<dbReference type="Proteomes" id="UP000078343">
    <property type="component" value="Unassembled WGS sequence"/>
</dbReference>
<keyword evidence="5" id="KW-1185">Reference proteome</keyword>
<dbReference type="PANTHER" id="PTHR45348:SF5">
    <property type="entry name" value="OXIDOREDUCTASE, PUTATIVE (AFU_ORTHOLOGUE AFUA_8G01420)-RELATED"/>
    <property type="match status" value="1"/>
</dbReference>
<comment type="caution">
    <text evidence="4">The sequence shown here is derived from an EMBL/GenBank/DDBJ whole genome shotgun (WGS) entry which is preliminary data.</text>
</comment>
<name>A0A178ZDQ7_9EURO</name>
<keyword evidence="2" id="KW-0560">Oxidoreductase</keyword>
<gene>
    <name evidence="4" type="ORF">AYL99_08334</name>
</gene>
<dbReference type="PANTHER" id="PTHR45348">
    <property type="entry name" value="HYPOTHETICAL OXIDOREDUCTASE (EUROFUNG)"/>
    <property type="match status" value="1"/>
</dbReference>
<accession>A0A178ZDQ7</accession>
<evidence type="ECO:0000256" key="2">
    <source>
        <dbReference type="ARBA" id="ARBA00023002"/>
    </source>
</evidence>
<dbReference type="SUPFAM" id="SSF50129">
    <property type="entry name" value="GroES-like"/>
    <property type="match status" value="1"/>
</dbReference>
<dbReference type="InterPro" id="IPR047122">
    <property type="entry name" value="Trans-enoyl_RdTase-like"/>
</dbReference>
<dbReference type="GO" id="GO:0016651">
    <property type="term" value="F:oxidoreductase activity, acting on NAD(P)H"/>
    <property type="evidence" value="ECO:0007669"/>
    <property type="project" value="InterPro"/>
</dbReference>
<dbReference type="InterPro" id="IPR013154">
    <property type="entry name" value="ADH-like_N"/>
</dbReference>
<dbReference type="CDD" id="cd08249">
    <property type="entry name" value="enoyl_reductase_like"/>
    <property type="match status" value="1"/>
</dbReference>
<dbReference type="EMBL" id="LVYI01000007">
    <property type="protein sequence ID" value="OAP57596.1"/>
    <property type="molecule type" value="Genomic_DNA"/>
</dbReference>
<dbReference type="Pfam" id="PF08240">
    <property type="entry name" value="ADH_N"/>
    <property type="match status" value="1"/>
</dbReference>
<dbReference type="AlphaFoldDB" id="A0A178ZDQ7"/>
<dbReference type="SMART" id="SM00829">
    <property type="entry name" value="PKS_ER"/>
    <property type="match status" value="1"/>
</dbReference>
<dbReference type="RefSeq" id="XP_018690963.1">
    <property type="nucleotide sequence ID" value="XM_018839842.1"/>
</dbReference>
<feature type="domain" description="Enoyl reductase (ER)" evidence="3">
    <location>
        <begin position="24"/>
        <end position="361"/>
    </location>
</feature>
<evidence type="ECO:0000256" key="1">
    <source>
        <dbReference type="ARBA" id="ARBA00008072"/>
    </source>
</evidence>
<dbReference type="STRING" id="1367422.A0A178ZDQ7"/>
<dbReference type="InterPro" id="IPR036291">
    <property type="entry name" value="NAD(P)-bd_dom_sf"/>
</dbReference>
<dbReference type="GeneID" id="30012502"/>
<evidence type="ECO:0000259" key="3">
    <source>
        <dbReference type="SMART" id="SM00829"/>
    </source>
</evidence>
<evidence type="ECO:0000313" key="5">
    <source>
        <dbReference type="Proteomes" id="UP000078343"/>
    </source>
</evidence>
<sequence length="370" mass="39957">MASTTDLPSTALSVTVHPTDPITTTITNIPLPTALQPNEVLIKVYAAASNPKDWLHIVATGASLNSGDDLAGTVVASGSGVSRFSPGDRVAAFHPMGKRYGAYAQYAIVPEHTTFHIPASVSFEEASTIPLVSLTAALTLFRRQGFVAPWTQNAVVQNQIPLLVYAATTSLGTFAIKLAKLAGITPIVAIGGGSNDYLNGVLDLRHDLFFDYKAGPEILKEQIRSVADERELILANGIDAFSNNESWVHVSQMLRRGKLSVFSGAQKYDEEAISKDVEIVYTFVGSGHEGSYRQGMPKQPSAEDAHGDVDFARNFFVWLEDTLRQGKYSGHPYEIIPAGLDGVSEGLNRLRSGQSQGKKLVYQVEHGIKE</sequence>
<reference evidence="4 5" key="1">
    <citation type="submission" date="2016-04" db="EMBL/GenBank/DDBJ databases">
        <title>Draft genome of Fonsecaea erecta CBS 125763.</title>
        <authorList>
            <person name="Weiss V.A."/>
            <person name="Vicente V.A."/>
            <person name="Raittz R.T."/>
            <person name="Moreno L.F."/>
            <person name="De Souza E.M."/>
            <person name="Pedrosa F.O."/>
            <person name="Steffens M.B."/>
            <person name="Faoro H."/>
            <person name="Tadra-Sfeir M.Z."/>
            <person name="Najafzadeh M.J."/>
            <person name="Felipe M.S."/>
            <person name="Teixeira M."/>
            <person name="Sun J."/>
            <person name="Xi L."/>
            <person name="Gomes R."/>
            <person name="De Azevedo C.M."/>
            <person name="Salgado C.G."/>
            <person name="Da Silva M.B."/>
            <person name="Nascimento M.F."/>
            <person name="Queiroz-Telles F."/>
            <person name="Attili D.S."/>
            <person name="Gorbushina A."/>
        </authorList>
    </citation>
    <scope>NUCLEOTIDE SEQUENCE [LARGE SCALE GENOMIC DNA]</scope>
    <source>
        <strain evidence="4 5">CBS 125763</strain>
    </source>
</reference>
<dbReference type="Gene3D" id="3.40.50.720">
    <property type="entry name" value="NAD(P)-binding Rossmann-like Domain"/>
    <property type="match status" value="1"/>
</dbReference>
<evidence type="ECO:0000313" key="4">
    <source>
        <dbReference type="EMBL" id="OAP57596.1"/>
    </source>
</evidence>
<protein>
    <recommendedName>
        <fullName evidence="3">Enoyl reductase (ER) domain-containing protein</fullName>
    </recommendedName>
</protein>
<organism evidence="4 5">
    <name type="scientific">Fonsecaea erecta</name>
    <dbReference type="NCBI Taxonomy" id="1367422"/>
    <lineage>
        <taxon>Eukaryota</taxon>
        <taxon>Fungi</taxon>
        <taxon>Dikarya</taxon>
        <taxon>Ascomycota</taxon>
        <taxon>Pezizomycotina</taxon>
        <taxon>Eurotiomycetes</taxon>
        <taxon>Chaetothyriomycetidae</taxon>
        <taxon>Chaetothyriales</taxon>
        <taxon>Herpotrichiellaceae</taxon>
        <taxon>Fonsecaea</taxon>
    </lineage>
</organism>
<dbReference type="SUPFAM" id="SSF51735">
    <property type="entry name" value="NAD(P)-binding Rossmann-fold domains"/>
    <property type="match status" value="1"/>
</dbReference>
<dbReference type="Gene3D" id="3.90.180.10">
    <property type="entry name" value="Medium-chain alcohol dehydrogenases, catalytic domain"/>
    <property type="match status" value="1"/>
</dbReference>